<evidence type="ECO:0000313" key="3">
    <source>
        <dbReference type="Proteomes" id="UP000002805"/>
    </source>
</evidence>
<dbReference type="eggNOG" id="COG5555">
    <property type="taxonomic scope" value="Bacteria"/>
</dbReference>
<dbReference type="PANTHER" id="PTHR46580">
    <property type="entry name" value="SENSOR KINASE-RELATED"/>
    <property type="match status" value="1"/>
</dbReference>
<dbReference type="InterPro" id="IPR028994">
    <property type="entry name" value="Integrin_alpha_N"/>
</dbReference>
<dbReference type="Proteomes" id="UP000002805">
    <property type="component" value="Chromosome"/>
</dbReference>
<name>B5HKM9_STRE2</name>
<dbReference type="Pfam" id="PF13517">
    <property type="entry name" value="FG-GAP_3"/>
    <property type="match status" value="2"/>
</dbReference>
<evidence type="ECO:0000256" key="1">
    <source>
        <dbReference type="ARBA" id="ARBA00022729"/>
    </source>
</evidence>
<keyword evidence="3" id="KW-1185">Reference proteome</keyword>
<dbReference type="Gene3D" id="2.130.10.130">
    <property type="entry name" value="Integrin alpha, N-terminal"/>
    <property type="match status" value="3"/>
</dbReference>
<keyword evidence="1" id="KW-0732">Signal</keyword>
<evidence type="ECO:0008006" key="4">
    <source>
        <dbReference type="Google" id="ProtNLM"/>
    </source>
</evidence>
<dbReference type="AlphaFoldDB" id="B5HKM9"/>
<organism evidence="2 3">
    <name type="scientific">Streptomyces pristinaespiralis (strain ATCC 25486 / DSM 40338 / CBS 914.69 / JCM 4507 / KCC S-0507 / NBRC 13074 / NRRL 2958 / 5647)</name>
    <dbReference type="NCBI Taxonomy" id="457429"/>
    <lineage>
        <taxon>Bacteria</taxon>
        <taxon>Bacillati</taxon>
        <taxon>Actinomycetota</taxon>
        <taxon>Actinomycetes</taxon>
        <taxon>Kitasatosporales</taxon>
        <taxon>Streptomycetaceae</taxon>
        <taxon>Streptomyces</taxon>
    </lineage>
</organism>
<reference evidence="3" key="2">
    <citation type="submission" date="2009-10" db="EMBL/GenBank/DDBJ databases">
        <title>The genome sequence of Streptomyces pristinaespiralis strain ATCC 25486.</title>
        <authorList>
            <consortium name="The Broad Institute Genome Sequencing Platform"/>
            <consortium name="Broad Institute Microbial Sequencing Center"/>
            <person name="Fischbach M."/>
            <person name="Godfrey P."/>
            <person name="Ward D."/>
            <person name="Young S."/>
            <person name="Zeng Q."/>
            <person name="Koehrsen M."/>
            <person name="Alvarado L."/>
            <person name="Berlin A.M."/>
            <person name="Bochicchio J."/>
            <person name="Borenstein D."/>
            <person name="Chapman S.B."/>
            <person name="Chen Z."/>
            <person name="Engels R."/>
            <person name="Freedman E."/>
            <person name="Gellesch M."/>
            <person name="Goldberg J."/>
            <person name="Griggs A."/>
            <person name="Gujja S."/>
            <person name="Heilman E.R."/>
            <person name="Heiman D.I."/>
            <person name="Hepburn T.A."/>
            <person name="Howarth C."/>
            <person name="Jen D."/>
            <person name="Larson L."/>
            <person name="Lewis B."/>
            <person name="Mehta T."/>
            <person name="Park D."/>
            <person name="Pearson M."/>
            <person name="Richards J."/>
            <person name="Roberts A."/>
            <person name="Saif S."/>
            <person name="Shea T.D."/>
            <person name="Shenoy N."/>
            <person name="Sisk P."/>
            <person name="Stolte C."/>
            <person name="Sykes S.N."/>
            <person name="Thomson T."/>
            <person name="Walk T."/>
            <person name="White J."/>
            <person name="Yandava C."/>
            <person name="Straight P."/>
            <person name="Clardy J."/>
            <person name="Hung D."/>
            <person name="Kolter R."/>
            <person name="Mekalanos J."/>
            <person name="Walker S."/>
            <person name="Walsh C.T."/>
            <person name="Wieland-Brown L.C."/>
            <person name="Haas B."/>
            <person name="Nusbaum C."/>
            <person name="Birren B."/>
        </authorList>
    </citation>
    <scope>NUCLEOTIDE SEQUENCE [LARGE SCALE GENOMIC DNA]</scope>
    <source>
        <strain evidence="3">ATCC 25486 / DSM 40338 / CBS 914.69 / JCM 4507 / NBRC 13074 / NRRL 2958 / 5647</strain>
    </source>
</reference>
<sequence length="498" mass="50505">MTGRPGVVQPLGYVGSRTVMRKRAFACLCVLLAVASACSGSNSGDKPGRHPAVPSSTSDFDGDGYSDLIITHSGATVHGVRDAGEVVVVHGSERGPDTARREVIHQNDLGLGKAGQGGGFGARSLGADLDSDGYADLVATAGTKTLFVVWGGERGLSGDGAARLTGMSPVAGDFNGDGHTDLVSTGTDTDIGTLALGPFTRAGEPERSVRLDLAPEGEPFTSGDDIATASAAGDVTGDGRDDLVVTWSVYGDGSHIPRATVLYRGAADGRLVKGPRLKDAQGKDLFGRAPVTADIDKDGYADVVMGLACEMLGDPVPPEGGSRVEISYGGPTGQGSRLEPVRFTERAALPGSPEFTYCTFGDAVSAGDTNGDGHADVAFSGRAGTDAVGRPTVILLLGGAEGLTTRGARLFSRLTPGIPGSDDIEADFGSGTALLDTDRDQSAELAIGSSASQGGSDPIAWVLPGSARGISASHTVTLEQDVLGIAPTAGRGSYGFGR</sequence>
<accession>B5HKM9</accession>
<dbReference type="HOGENOM" id="CLU_016303_1_0_11"/>
<evidence type="ECO:0000313" key="2">
    <source>
        <dbReference type="EMBL" id="EDY67390.1"/>
    </source>
</evidence>
<dbReference type="SUPFAM" id="SSF69318">
    <property type="entry name" value="Integrin alpha N-terminal domain"/>
    <property type="match status" value="1"/>
</dbReference>
<reference evidence="3" key="1">
    <citation type="submission" date="2008-02" db="EMBL/GenBank/DDBJ databases">
        <authorList>
            <consortium name="The Broad Institute Genome Sequencing Platform"/>
            <person name="Fischbach M."/>
            <person name="Ward D."/>
            <person name="Young S."/>
            <person name="Jaffe D."/>
            <person name="Gnerre S."/>
            <person name="Berlin A."/>
            <person name="Heiman D."/>
            <person name="Hepburn T."/>
            <person name="Sykes S."/>
            <person name="Alvarado L."/>
            <person name="Kodira C.D."/>
            <person name="Straight P."/>
            <person name="Clardy J."/>
            <person name="Hung D."/>
            <person name="Kolter R."/>
            <person name="Mekalanos J."/>
            <person name="Walker S."/>
            <person name="Walsh C.T."/>
            <person name="Lander E."/>
            <person name="Galagan J."/>
            <person name="Nusbaum C."/>
            <person name="Birren B."/>
        </authorList>
    </citation>
    <scope>NUCLEOTIDE SEQUENCE [LARGE SCALE GENOMIC DNA]</scope>
    <source>
        <strain evidence="3">ATCC 25486 / DSM 40338 / CBS 914.69 / JCM 4507 / NBRC 13074 / NRRL 2958 / 5647</strain>
    </source>
</reference>
<gene>
    <name evidence="2" type="ORF">SSDG_05717</name>
</gene>
<protein>
    <recommendedName>
        <fullName evidence="4">Integrin-like protein</fullName>
    </recommendedName>
</protein>
<dbReference type="EMBL" id="CM000950">
    <property type="protein sequence ID" value="EDY67390.1"/>
    <property type="molecule type" value="Genomic_DNA"/>
</dbReference>
<dbReference type="InterPro" id="IPR013517">
    <property type="entry name" value="FG-GAP"/>
</dbReference>
<proteinExistence type="predicted"/>
<dbReference type="Pfam" id="PF01839">
    <property type="entry name" value="FG-GAP"/>
    <property type="match status" value="1"/>
</dbReference>